<keyword evidence="5" id="KW-1133">Transmembrane helix</keyword>
<dbReference type="InterPro" id="IPR021765">
    <property type="entry name" value="UstYa-like"/>
</dbReference>
<feature type="compositionally biased region" description="Basic and acidic residues" evidence="4">
    <location>
        <begin position="18"/>
        <end position="27"/>
    </location>
</feature>
<reference evidence="6 7" key="1">
    <citation type="journal article" date="2020" name="Microbiol. Resour. Announc.">
        <title>Draft Genome Sequence of a Cladosporium Species Isolated from the Mesophotic Ascidian Didemnum maculosum.</title>
        <authorList>
            <person name="Gioti A."/>
            <person name="Siaperas R."/>
            <person name="Nikolaivits E."/>
            <person name="Le Goff G."/>
            <person name="Ouazzani J."/>
            <person name="Kotoulas G."/>
            <person name="Topakas E."/>
        </authorList>
    </citation>
    <scope>NUCLEOTIDE SEQUENCE [LARGE SCALE GENOMIC DNA]</scope>
    <source>
        <strain evidence="6 7">TM138-S3</strain>
    </source>
</reference>
<comment type="similarity">
    <text evidence="3">Belongs to the ustYa family.</text>
</comment>
<keyword evidence="7" id="KW-1185">Reference proteome</keyword>
<sequence>MASRPRSEDFPNEAAEPLYRDSSEQAEKPSQYEQNDETLALQASIRILRRWLLAVSLLLAIACAYTLFSFGGVVSDHKTTKRLSFAPDIPEKFVKFERTLFASGSTPEADEAWGNDLSPPGDGFVLIPNPKDYSLPPGQTTREGEGEIYDISVFHQLHCLNHVRTFLFTLKAGMDYNNTVETYDSLLKHQEDHVYHCFDYIRQALMCNADLTVEWPKTEANGERVAVDGWGVQHQCKNWDSVLEFMGKYRIPNAWGGHD</sequence>
<feature type="transmembrane region" description="Helical" evidence="5">
    <location>
        <begin position="51"/>
        <end position="74"/>
    </location>
</feature>
<dbReference type="GeneID" id="96006733"/>
<keyword evidence="2" id="KW-0560">Oxidoreductase</keyword>
<comment type="pathway">
    <text evidence="1">Mycotoxin biosynthesis.</text>
</comment>
<name>A0AB34KT76_9PEZI</name>
<accession>A0AB34KT76</accession>
<evidence type="ECO:0008006" key="8">
    <source>
        <dbReference type="Google" id="ProtNLM"/>
    </source>
</evidence>
<evidence type="ECO:0000256" key="5">
    <source>
        <dbReference type="SAM" id="Phobius"/>
    </source>
</evidence>
<dbReference type="RefSeq" id="XP_069229504.1">
    <property type="nucleotide sequence ID" value="XM_069373895.1"/>
</dbReference>
<dbReference type="PANTHER" id="PTHR33365:SF11">
    <property type="entry name" value="TAT PATHWAY SIGNAL SEQUENCE"/>
    <property type="match status" value="1"/>
</dbReference>
<comment type="caution">
    <text evidence="6">The sequence shown here is derived from an EMBL/GenBank/DDBJ whole genome shotgun (WGS) entry which is preliminary data.</text>
</comment>
<dbReference type="PANTHER" id="PTHR33365">
    <property type="entry name" value="YALI0B05434P"/>
    <property type="match status" value="1"/>
</dbReference>
<dbReference type="Proteomes" id="UP000803884">
    <property type="component" value="Unassembled WGS sequence"/>
</dbReference>
<gene>
    <name evidence="6" type="ORF">WHR41_05290</name>
</gene>
<feature type="region of interest" description="Disordered" evidence="4">
    <location>
        <begin position="1"/>
        <end position="35"/>
    </location>
</feature>
<dbReference type="AlphaFoldDB" id="A0AB34KT76"/>
<keyword evidence="5" id="KW-0472">Membrane</keyword>
<evidence type="ECO:0000256" key="2">
    <source>
        <dbReference type="ARBA" id="ARBA00023002"/>
    </source>
</evidence>
<dbReference type="GO" id="GO:0016491">
    <property type="term" value="F:oxidoreductase activity"/>
    <property type="evidence" value="ECO:0007669"/>
    <property type="project" value="UniProtKB-KW"/>
</dbReference>
<dbReference type="GO" id="GO:0043386">
    <property type="term" value="P:mycotoxin biosynthetic process"/>
    <property type="evidence" value="ECO:0007669"/>
    <property type="project" value="InterPro"/>
</dbReference>
<proteinExistence type="inferred from homology"/>
<dbReference type="Pfam" id="PF11807">
    <property type="entry name" value="UstYa"/>
    <property type="match status" value="1"/>
</dbReference>
<evidence type="ECO:0000256" key="3">
    <source>
        <dbReference type="ARBA" id="ARBA00035112"/>
    </source>
</evidence>
<evidence type="ECO:0000313" key="7">
    <source>
        <dbReference type="Proteomes" id="UP000803884"/>
    </source>
</evidence>
<organism evidence="6 7">
    <name type="scientific">Cladosporium halotolerans</name>
    <dbReference type="NCBI Taxonomy" id="1052096"/>
    <lineage>
        <taxon>Eukaryota</taxon>
        <taxon>Fungi</taxon>
        <taxon>Dikarya</taxon>
        <taxon>Ascomycota</taxon>
        <taxon>Pezizomycotina</taxon>
        <taxon>Dothideomycetes</taxon>
        <taxon>Dothideomycetidae</taxon>
        <taxon>Cladosporiales</taxon>
        <taxon>Cladosporiaceae</taxon>
        <taxon>Cladosporium</taxon>
    </lineage>
</organism>
<evidence type="ECO:0000313" key="6">
    <source>
        <dbReference type="EMBL" id="KAL1586399.1"/>
    </source>
</evidence>
<dbReference type="EMBL" id="JAAQHG020000014">
    <property type="protein sequence ID" value="KAL1586399.1"/>
    <property type="molecule type" value="Genomic_DNA"/>
</dbReference>
<evidence type="ECO:0000256" key="4">
    <source>
        <dbReference type="SAM" id="MobiDB-lite"/>
    </source>
</evidence>
<evidence type="ECO:0000256" key="1">
    <source>
        <dbReference type="ARBA" id="ARBA00004685"/>
    </source>
</evidence>
<protein>
    <recommendedName>
        <fullName evidence="8">Oxidase ustYa</fullName>
    </recommendedName>
</protein>
<keyword evidence="5" id="KW-0812">Transmembrane</keyword>